<dbReference type="PANTHER" id="PTHR43364">
    <property type="entry name" value="NADH-SPECIFIC METHYLGLYOXAL REDUCTASE-RELATED"/>
    <property type="match status" value="1"/>
</dbReference>
<dbReference type="EMBL" id="SEOQ01000011">
    <property type="protein sequence ID" value="TFY72563.1"/>
    <property type="molecule type" value="Genomic_DNA"/>
</dbReference>
<evidence type="ECO:0000313" key="5">
    <source>
        <dbReference type="Proteomes" id="UP000298327"/>
    </source>
</evidence>
<comment type="caution">
    <text evidence="4">The sequence shown here is derived from an EMBL/GenBank/DDBJ whole genome shotgun (WGS) entry which is preliminary data.</text>
</comment>
<feature type="region of interest" description="Disordered" evidence="2">
    <location>
        <begin position="504"/>
        <end position="561"/>
    </location>
</feature>
<evidence type="ECO:0000259" key="3">
    <source>
        <dbReference type="Pfam" id="PF00248"/>
    </source>
</evidence>
<name>A0A4Y9ZFB8_9AGAM</name>
<dbReference type="Gene3D" id="3.20.20.100">
    <property type="entry name" value="NADP-dependent oxidoreductase domain"/>
    <property type="match status" value="1"/>
</dbReference>
<dbReference type="AlphaFoldDB" id="A0A4Y9ZFB8"/>
<dbReference type="InterPro" id="IPR036812">
    <property type="entry name" value="NAD(P)_OxRdtase_dom_sf"/>
</dbReference>
<dbReference type="Proteomes" id="UP000298327">
    <property type="component" value="Unassembled WGS sequence"/>
</dbReference>
<keyword evidence="1" id="KW-0560">Oxidoreductase</keyword>
<feature type="domain" description="NADP-dependent oxidoreductase" evidence="3">
    <location>
        <begin position="667"/>
        <end position="908"/>
    </location>
</feature>
<dbReference type="PANTHER" id="PTHR43364:SF4">
    <property type="entry name" value="NAD(P)-LINKED OXIDOREDUCTASE SUPERFAMILY PROTEIN"/>
    <property type="match status" value="1"/>
</dbReference>
<gene>
    <name evidence="4" type="ORF">EVG20_g451</name>
</gene>
<dbReference type="SUPFAM" id="SSF51430">
    <property type="entry name" value="NAD(P)-linked oxidoreductase"/>
    <property type="match status" value="1"/>
</dbReference>
<dbReference type="InterPro" id="IPR050523">
    <property type="entry name" value="AKR_Detox_Biosynth"/>
</dbReference>
<dbReference type="InterPro" id="IPR023210">
    <property type="entry name" value="NADP_OxRdtase_dom"/>
</dbReference>
<sequence>MVQERACVITNDDTLPETLTQRNIMSICDPTELADLGIILHAIEIADKADDNTITLRKDWDATFELQCWTLVPVKDVLVRIVLQLLECKSTGVNRYWHEICDPLITYHYRLVPFKLGKHIIVRRGSETHPAILYHPPHYSHFPNFTLPMLHPYWVVLSAWTTFRANVKILKPEHVETYGMLKTIVDLWHDLAGVPWEGVEPAQPSTAEELKVPVGTDNRPQPSKSGPGASVPGKRAAGDVAQPESRRIHMHQDPQVCDVSVRPHDTRNICVKISGTLFPNVLDALLLLYYFSTPAPPIVFTMVRVYACLITNESAVPEAIADCFITDICDPDEVNLGDACGIYDIRVKCVENSIKLRRDWIATFEQRCWTLIPVKDTLVDILTKLLECKNMKINRPWGVICSHKHAYRYQLVSFRLGNLTIISQNPEPPHTTSYPAPYTKFPELTHRGLHPYWAIISAWTAFRANEKVLRPHDIEIYGLLNTIVDLWYHLSKLPWEELEDKEQAQTSVMKKEVSPAETSEHELSAGSDEPAAVDEAQPEPPKKKRKSEGHVRSSNKKRAREPEEATYQAIAMCWLSIRVWPLWLYGSLRASQWLCFRKAINASRGDIRIQIAMVEDSRRQVKETQKEVAGMAQQDYHHVEAVCVVTGLYEFSMPGYVAHTDLRGGTIDTKILPLKPGDHSPEKFCATLDASLKALAPHKIRIFYLHAPDRGVPYIDTVRAINELYKEGKLYRGVWTEQLSGLGGDRYNPPLQAERLRSTHGLPRNSRAYNAISRAIEPELIPAVRKFGLRLVTYSPLAGGFFTGRVSFDEKNLDPSGPFHPGNGWLRPAYRAKYLKNGQIEALKIVRDIAEKHQLTFAEIGYRWLQHHSLLQPGDGIIFGASTAEHVQQNIANAEKGPLPDDIVAVWDLANKVVGLDTPLVRLSPGSLFLNKDQLSHLLTTRHLYEDVQVT</sequence>
<proteinExistence type="predicted"/>
<protein>
    <recommendedName>
        <fullName evidence="3">NADP-dependent oxidoreductase domain-containing protein</fullName>
    </recommendedName>
</protein>
<feature type="region of interest" description="Disordered" evidence="2">
    <location>
        <begin position="212"/>
        <end position="247"/>
    </location>
</feature>
<accession>A0A4Y9ZFB8</accession>
<feature type="compositionally biased region" description="Basic residues" evidence="2">
    <location>
        <begin position="542"/>
        <end position="559"/>
    </location>
</feature>
<evidence type="ECO:0000256" key="2">
    <source>
        <dbReference type="SAM" id="MobiDB-lite"/>
    </source>
</evidence>
<evidence type="ECO:0000256" key="1">
    <source>
        <dbReference type="ARBA" id="ARBA00023002"/>
    </source>
</evidence>
<evidence type="ECO:0000313" key="4">
    <source>
        <dbReference type="EMBL" id="TFY72563.1"/>
    </source>
</evidence>
<dbReference type="STRING" id="205917.A0A4Y9ZFB8"/>
<dbReference type="GO" id="GO:0016491">
    <property type="term" value="F:oxidoreductase activity"/>
    <property type="evidence" value="ECO:0007669"/>
    <property type="project" value="UniProtKB-KW"/>
</dbReference>
<dbReference type="Pfam" id="PF00248">
    <property type="entry name" value="Aldo_ket_red"/>
    <property type="match status" value="1"/>
</dbReference>
<keyword evidence="5" id="KW-1185">Reference proteome</keyword>
<reference evidence="4 5" key="1">
    <citation type="submission" date="2019-02" db="EMBL/GenBank/DDBJ databases">
        <title>Genome sequencing of the rare red list fungi Dentipellis fragilis.</title>
        <authorList>
            <person name="Buettner E."/>
            <person name="Kellner H."/>
        </authorList>
    </citation>
    <scope>NUCLEOTIDE SEQUENCE [LARGE SCALE GENOMIC DNA]</scope>
    <source>
        <strain evidence="4 5">DSM 105465</strain>
    </source>
</reference>
<feature type="compositionally biased region" description="Basic and acidic residues" evidence="2">
    <location>
        <begin position="509"/>
        <end position="523"/>
    </location>
</feature>
<dbReference type="OrthoDB" id="2310150at2759"/>
<organism evidence="4 5">
    <name type="scientific">Dentipellis fragilis</name>
    <dbReference type="NCBI Taxonomy" id="205917"/>
    <lineage>
        <taxon>Eukaryota</taxon>
        <taxon>Fungi</taxon>
        <taxon>Dikarya</taxon>
        <taxon>Basidiomycota</taxon>
        <taxon>Agaricomycotina</taxon>
        <taxon>Agaricomycetes</taxon>
        <taxon>Russulales</taxon>
        <taxon>Hericiaceae</taxon>
        <taxon>Dentipellis</taxon>
    </lineage>
</organism>